<evidence type="ECO:0000256" key="1">
    <source>
        <dbReference type="SAM" id="MobiDB-lite"/>
    </source>
</evidence>
<dbReference type="Pfam" id="PF11034">
    <property type="entry name" value="Grg1"/>
    <property type="match status" value="1"/>
</dbReference>
<evidence type="ECO:0000313" key="2">
    <source>
        <dbReference type="EMBL" id="KHJ35196.1"/>
    </source>
</evidence>
<dbReference type="AlphaFoldDB" id="A0A0B1PE53"/>
<feature type="compositionally biased region" description="Basic and acidic residues" evidence="1">
    <location>
        <begin position="48"/>
        <end position="71"/>
    </location>
</feature>
<dbReference type="InterPro" id="IPR020100">
    <property type="entry name" value="Glc-repressible_Grg1"/>
</dbReference>
<keyword evidence="3" id="KW-1185">Reference proteome</keyword>
<protein>
    <submittedName>
        <fullName evidence="2">Putative glucose repressible protein</fullName>
    </submittedName>
</protein>
<dbReference type="EMBL" id="JNVN01000487">
    <property type="protein sequence ID" value="KHJ35196.1"/>
    <property type="molecule type" value="Genomic_DNA"/>
</dbReference>
<dbReference type="Proteomes" id="UP000030854">
    <property type="component" value="Unassembled WGS sequence"/>
</dbReference>
<gene>
    <name evidence="2" type="ORF">EV44_g6444</name>
</gene>
<feature type="compositionally biased region" description="Basic and acidic residues" evidence="1">
    <location>
        <begin position="22"/>
        <end position="35"/>
    </location>
</feature>
<dbReference type="OMA" id="GHNAKAD"/>
<evidence type="ECO:0000313" key="3">
    <source>
        <dbReference type="Proteomes" id="UP000030854"/>
    </source>
</evidence>
<reference evidence="2 3" key="1">
    <citation type="journal article" date="2014" name="BMC Genomics">
        <title>Adaptive genomic structural variation in the grape powdery mildew pathogen, Erysiphe necator.</title>
        <authorList>
            <person name="Jones L."/>
            <person name="Riaz S."/>
            <person name="Morales-Cruz A."/>
            <person name="Amrine K.C."/>
            <person name="McGuire B."/>
            <person name="Gubler W.D."/>
            <person name="Walker M.A."/>
            <person name="Cantu D."/>
        </authorList>
    </citation>
    <scope>NUCLEOTIDE SEQUENCE [LARGE SCALE GENOMIC DNA]</scope>
    <source>
        <strain evidence="3">c</strain>
    </source>
</reference>
<dbReference type="PANTHER" id="PTHR38789:SF1">
    <property type="entry name" value="GLUCOSE-REPRESSIBLE GENE PROTEIN-RELATED"/>
    <property type="match status" value="1"/>
</dbReference>
<accession>A0A0B1PE53</accession>
<dbReference type="PANTHER" id="PTHR38789">
    <property type="entry name" value="REPRESSIBLE PROTEIN GRG1, PUTATIVE (AFU_ORTHOLOGUE AFUA_5G14210)-RELATED"/>
    <property type="match status" value="1"/>
</dbReference>
<comment type="caution">
    <text evidence="2">The sequence shown here is derived from an EMBL/GenBank/DDBJ whole genome shotgun (WGS) entry which is preliminary data.</text>
</comment>
<dbReference type="HOGENOM" id="CLU_179513_0_0_1"/>
<sequence length="71" mass="7428">MDTIKNAANYVSESVQGAGSEASKDTNKKVAKDGDASLGSRATALKDAAVDKKDELSHNAKADVHKESSKH</sequence>
<dbReference type="OrthoDB" id="10039103at2759"/>
<name>A0A0B1PE53_UNCNE</name>
<feature type="region of interest" description="Disordered" evidence="1">
    <location>
        <begin position="1"/>
        <end position="71"/>
    </location>
</feature>
<proteinExistence type="predicted"/>
<organism evidence="2 3">
    <name type="scientific">Uncinula necator</name>
    <name type="common">Grape powdery mildew</name>
    <dbReference type="NCBI Taxonomy" id="52586"/>
    <lineage>
        <taxon>Eukaryota</taxon>
        <taxon>Fungi</taxon>
        <taxon>Dikarya</taxon>
        <taxon>Ascomycota</taxon>
        <taxon>Pezizomycotina</taxon>
        <taxon>Leotiomycetes</taxon>
        <taxon>Erysiphales</taxon>
        <taxon>Erysiphaceae</taxon>
        <taxon>Erysiphe</taxon>
    </lineage>
</organism>